<dbReference type="Gene3D" id="3.40.30.10">
    <property type="entry name" value="Glutaredoxin"/>
    <property type="match status" value="1"/>
</dbReference>
<evidence type="ECO:0000313" key="4">
    <source>
        <dbReference type="Proteomes" id="UP001597053"/>
    </source>
</evidence>
<name>A0ABW2ZVP8_9ACTN</name>
<evidence type="ECO:0000313" key="3">
    <source>
        <dbReference type="EMBL" id="MFD0782736.1"/>
    </source>
</evidence>
<dbReference type="EMBL" id="JBHTHM010000037">
    <property type="protein sequence ID" value="MFD0782736.1"/>
    <property type="molecule type" value="Genomic_DNA"/>
</dbReference>
<keyword evidence="4" id="KW-1185">Reference proteome</keyword>
<dbReference type="PANTHER" id="PTHR13887">
    <property type="entry name" value="GLUTATHIONE S-TRANSFERASE KAPPA"/>
    <property type="match status" value="1"/>
</dbReference>
<evidence type="ECO:0000259" key="2">
    <source>
        <dbReference type="Pfam" id="PF01323"/>
    </source>
</evidence>
<dbReference type="SUPFAM" id="SSF52833">
    <property type="entry name" value="Thioredoxin-like"/>
    <property type="match status" value="1"/>
</dbReference>
<feature type="region of interest" description="Disordered" evidence="1">
    <location>
        <begin position="228"/>
        <end position="251"/>
    </location>
</feature>
<dbReference type="InterPro" id="IPR001853">
    <property type="entry name" value="DSBA-like_thioredoxin_dom"/>
</dbReference>
<dbReference type="Proteomes" id="UP001597053">
    <property type="component" value="Unassembled WGS sequence"/>
</dbReference>
<dbReference type="Pfam" id="PF01323">
    <property type="entry name" value="DSBA"/>
    <property type="match status" value="1"/>
</dbReference>
<dbReference type="CDD" id="cd03024">
    <property type="entry name" value="DsbA_FrnE"/>
    <property type="match status" value="1"/>
</dbReference>
<organism evidence="3 4">
    <name type="scientific">Micromonospora azadirachtae</name>
    <dbReference type="NCBI Taxonomy" id="1970735"/>
    <lineage>
        <taxon>Bacteria</taxon>
        <taxon>Bacillati</taxon>
        <taxon>Actinomycetota</taxon>
        <taxon>Actinomycetes</taxon>
        <taxon>Micromonosporales</taxon>
        <taxon>Micromonosporaceae</taxon>
        <taxon>Micromonospora</taxon>
    </lineage>
</organism>
<sequence length="251" mass="27707">MRVEIWSDISCPWCFIGKARFKKALSAFPHRDHVEVVHRSFELDPHLTHTRPTTGAAHAKKYGMTPAQARAAEKNLAHIARKEGLEYLVDFRDHGNTFDLHRLLHLAAARGLQDELLTLFYEGNFAAERSIYDLEHQVDLAVRAGLDEVEVRAVLADKQAYANKVRKDEAEAAQLGVTGVPFFLIDRKYGLAGAQPTEVVSEVLERAWAERQPELVIIGADDQAGCDADGDCEVPGAGTDADGTTRRPAPA</sequence>
<proteinExistence type="predicted"/>
<evidence type="ECO:0000256" key="1">
    <source>
        <dbReference type="SAM" id="MobiDB-lite"/>
    </source>
</evidence>
<dbReference type="PANTHER" id="PTHR13887:SF41">
    <property type="entry name" value="THIOREDOXIN SUPERFAMILY PROTEIN"/>
    <property type="match status" value="1"/>
</dbReference>
<gene>
    <name evidence="3" type="ORF">ACFQZ8_02170</name>
</gene>
<protein>
    <submittedName>
        <fullName evidence="3">DsbA family oxidoreductase</fullName>
    </submittedName>
</protein>
<dbReference type="InterPro" id="IPR036249">
    <property type="entry name" value="Thioredoxin-like_sf"/>
</dbReference>
<comment type="caution">
    <text evidence="3">The sequence shown here is derived from an EMBL/GenBank/DDBJ whole genome shotgun (WGS) entry which is preliminary data.</text>
</comment>
<feature type="domain" description="DSBA-like thioredoxin" evidence="2">
    <location>
        <begin position="3"/>
        <end position="204"/>
    </location>
</feature>
<reference evidence="4" key="1">
    <citation type="journal article" date="2019" name="Int. J. Syst. Evol. Microbiol.">
        <title>The Global Catalogue of Microorganisms (GCM) 10K type strain sequencing project: providing services to taxonomists for standard genome sequencing and annotation.</title>
        <authorList>
            <consortium name="The Broad Institute Genomics Platform"/>
            <consortium name="The Broad Institute Genome Sequencing Center for Infectious Disease"/>
            <person name="Wu L."/>
            <person name="Ma J."/>
        </authorList>
    </citation>
    <scope>NUCLEOTIDE SEQUENCE [LARGE SCALE GENOMIC DNA]</scope>
    <source>
        <strain evidence="4">JCM 32148</strain>
    </source>
</reference>
<accession>A0ABW2ZVP8</accession>